<dbReference type="PRINTS" id="PR00657">
    <property type="entry name" value="CCCHEMOKINER"/>
</dbReference>
<feature type="transmembrane region" description="Helical" evidence="10">
    <location>
        <begin position="164"/>
        <end position="183"/>
    </location>
</feature>
<feature type="transmembrane region" description="Helical" evidence="10">
    <location>
        <begin position="89"/>
        <end position="109"/>
    </location>
</feature>
<evidence type="ECO:0000256" key="8">
    <source>
        <dbReference type="ARBA" id="ARBA00023224"/>
    </source>
</evidence>
<feature type="domain" description="G-protein coupled receptors family 1 profile" evidence="11">
    <location>
        <begin position="62"/>
        <end position="321"/>
    </location>
</feature>
<dbReference type="PRINTS" id="PR00237">
    <property type="entry name" value="GPCRRHODOPSN"/>
</dbReference>
<dbReference type="InterPro" id="IPR050119">
    <property type="entry name" value="CCR1-9-like"/>
</dbReference>
<reference evidence="12" key="3">
    <citation type="submission" date="2025-09" db="UniProtKB">
        <authorList>
            <consortium name="Ensembl"/>
        </authorList>
    </citation>
    <scope>IDENTIFICATION</scope>
</reference>
<dbReference type="AlphaFoldDB" id="A0AAR2JFH1"/>
<proteinExistence type="inferred from homology"/>
<dbReference type="CDD" id="cd14984">
    <property type="entry name" value="7tmA_Chemokine_R"/>
    <property type="match status" value="1"/>
</dbReference>
<dbReference type="Gene3D" id="1.20.1070.10">
    <property type="entry name" value="Rhodopsin 7-helix transmembrane proteins"/>
    <property type="match status" value="1"/>
</dbReference>
<keyword evidence="2" id="KW-1003">Cell membrane</keyword>
<dbReference type="InterPro" id="IPR017452">
    <property type="entry name" value="GPCR_Rhodpsn_7TM"/>
</dbReference>
<evidence type="ECO:0000256" key="9">
    <source>
        <dbReference type="RuleBase" id="RU000688"/>
    </source>
</evidence>
<dbReference type="GeneID" id="108432333"/>
<evidence type="ECO:0000259" key="11">
    <source>
        <dbReference type="PROSITE" id="PS50262"/>
    </source>
</evidence>
<feature type="transmembrane region" description="Helical" evidence="10">
    <location>
        <begin position="215"/>
        <end position="237"/>
    </location>
</feature>
<keyword evidence="5 9" id="KW-0297">G-protein coupled receptor</keyword>
<dbReference type="PROSITE" id="PS00237">
    <property type="entry name" value="G_PROTEIN_RECEP_F1_1"/>
    <property type="match status" value="1"/>
</dbReference>
<evidence type="ECO:0000256" key="1">
    <source>
        <dbReference type="ARBA" id="ARBA00004651"/>
    </source>
</evidence>
<dbReference type="PANTHER" id="PTHR10489:SF947">
    <property type="entry name" value="C-X-C CHEMOKINE RECEPTOR TYPE 3-2"/>
    <property type="match status" value="1"/>
</dbReference>
<evidence type="ECO:0000256" key="10">
    <source>
        <dbReference type="SAM" id="Phobius"/>
    </source>
</evidence>
<dbReference type="GO" id="GO:0019722">
    <property type="term" value="P:calcium-mediated signaling"/>
    <property type="evidence" value="ECO:0007669"/>
    <property type="project" value="TreeGrafter"/>
</dbReference>
<protein>
    <recommendedName>
        <fullName evidence="11">G-protein coupled receptors family 1 profile domain-containing protein</fullName>
    </recommendedName>
</protein>
<dbReference type="GO" id="GO:0019957">
    <property type="term" value="F:C-C chemokine binding"/>
    <property type="evidence" value="ECO:0007669"/>
    <property type="project" value="TreeGrafter"/>
</dbReference>
<dbReference type="InterPro" id="IPR000276">
    <property type="entry name" value="GPCR_Rhodpsn"/>
</dbReference>
<evidence type="ECO:0000256" key="4">
    <source>
        <dbReference type="ARBA" id="ARBA00022989"/>
    </source>
</evidence>
<evidence type="ECO:0000256" key="6">
    <source>
        <dbReference type="ARBA" id="ARBA00023136"/>
    </source>
</evidence>
<feature type="transmembrane region" description="Helical" evidence="10">
    <location>
        <begin position="257"/>
        <end position="274"/>
    </location>
</feature>
<evidence type="ECO:0000256" key="5">
    <source>
        <dbReference type="ARBA" id="ARBA00023040"/>
    </source>
</evidence>
<feature type="transmembrane region" description="Helical" evidence="10">
    <location>
        <begin position="115"/>
        <end position="143"/>
    </location>
</feature>
<dbReference type="RefSeq" id="XP_017561577.1">
    <property type="nucleotide sequence ID" value="XM_017706088.2"/>
</dbReference>
<evidence type="ECO:0000256" key="3">
    <source>
        <dbReference type="ARBA" id="ARBA00022692"/>
    </source>
</evidence>
<keyword evidence="8 9" id="KW-0807">Transducer</keyword>
<dbReference type="Proteomes" id="UP001501920">
    <property type="component" value="Chromosome 3"/>
</dbReference>
<dbReference type="PANTHER" id="PTHR10489">
    <property type="entry name" value="CELL ADHESION MOLECULE"/>
    <property type="match status" value="1"/>
</dbReference>
<keyword evidence="13" id="KW-1185">Reference proteome</keyword>
<name>A0AAR2JFH1_PYGNA</name>
<dbReference type="GO" id="GO:0009897">
    <property type="term" value="C:external side of plasma membrane"/>
    <property type="evidence" value="ECO:0007669"/>
    <property type="project" value="TreeGrafter"/>
</dbReference>
<keyword evidence="7 9" id="KW-0675">Receptor</keyword>
<dbReference type="Pfam" id="PF00001">
    <property type="entry name" value="7tm_1"/>
    <property type="match status" value="1"/>
</dbReference>
<evidence type="ECO:0000313" key="12">
    <source>
        <dbReference type="Ensembl" id="ENSPNAP00000050695.1"/>
    </source>
</evidence>
<dbReference type="GeneTree" id="ENSGT01050000244848"/>
<feature type="transmembrane region" description="Helical" evidence="10">
    <location>
        <begin position="46"/>
        <end position="69"/>
    </location>
</feature>
<evidence type="ECO:0000256" key="7">
    <source>
        <dbReference type="ARBA" id="ARBA00023170"/>
    </source>
</evidence>
<keyword evidence="3 9" id="KW-0812">Transmembrane</keyword>
<keyword evidence="4 10" id="KW-1133">Transmembrane helix</keyword>
<dbReference type="CTD" id="791973"/>
<comment type="similarity">
    <text evidence="9">Belongs to the G-protein coupled receptor 1 family.</text>
</comment>
<comment type="subcellular location">
    <subcellularLocation>
        <location evidence="1">Cell membrane</location>
        <topology evidence="1">Multi-pass membrane protein</topology>
    </subcellularLocation>
</comment>
<evidence type="ECO:0000313" key="13">
    <source>
        <dbReference type="Proteomes" id="UP001501920"/>
    </source>
</evidence>
<reference evidence="12" key="2">
    <citation type="submission" date="2025-08" db="UniProtKB">
        <authorList>
            <consortium name="Ensembl"/>
        </authorList>
    </citation>
    <scope>IDENTIFICATION</scope>
</reference>
<evidence type="ECO:0000256" key="2">
    <source>
        <dbReference type="ARBA" id="ARBA00022475"/>
    </source>
</evidence>
<dbReference type="GO" id="GO:0006955">
    <property type="term" value="P:immune response"/>
    <property type="evidence" value="ECO:0007669"/>
    <property type="project" value="TreeGrafter"/>
</dbReference>
<organism evidence="12 13">
    <name type="scientific">Pygocentrus nattereri</name>
    <name type="common">Red-bellied piranha</name>
    <dbReference type="NCBI Taxonomy" id="42514"/>
    <lineage>
        <taxon>Eukaryota</taxon>
        <taxon>Metazoa</taxon>
        <taxon>Chordata</taxon>
        <taxon>Craniata</taxon>
        <taxon>Vertebrata</taxon>
        <taxon>Euteleostomi</taxon>
        <taxon>Actinopterygii</taxon>
        <taxon>Neopterygii</taxon>
        <taxon>Teleostei</taxon>
        <taxon>Ostariophysi</taxon>
        <taxon>Characiformes</taxon>
        <taxon>Characoidei</taxon>
        <taxon>Pygocentrus</taxon>
    </lineage>
</organism>
<accession>A0AAR2JFH1</accession>
<dbReference type="GO" id="GO:0016493">
    <property type="term" value="F:C-C chemokine receptor activity"/>
    <property type="evidence" value="ECO:0007669"/>
    <property type="project" value="TreeGrafter"/>
</dbReference>
<dbReference type="SUPFAM" id="SSF81321">
    <property type="entry name" value="Family A G protein-coupled receptor-like"/>
    <property type="match status" value="1"/>
</dbReference>
<reference evidence="12 13" key="1">
    <citation type="submission" date="2020-10" db="EMBL/GenBank/DDBJ databases">
        <title>Pygocentrus nattereri (red-bellied piranha) genome, fPygNat1, primary haplotype.</title>
        <authorList>
            <person name="Myers G."/>
            <person name="Meyer A."/>
            <person name="Karagic N."/>
            <person name="Pippel M."/>
            <person name="Winkler S."/>
            <person name="Tracey A."/>
            <person name="Wood J."/>
            <person name="Formenti G."/>
            <person name="Howe K."/>
            <person name="Fedrigo O."/>
            <person name="Jarvis E.D."/>
        </authorList>
    </citation>
    <scope>NUCLEOTIDE SEQUENCE [LARGE SCALE GENOMIC DNA]</scope>
</reference>
<sequence>MTTTKAYGFSTGMTANTDDYDYLNITEYEDSAAPCSLSEVWQFTQLYAPVAYILVFILALVGNTLVLCVVRRYRRSRHSPCSFSLTDTFLLHLSISDLLLALILPFFAVQWTHEWVFGVGVCKVAGALFSLNIYCGVLFLACISFDRYLAIVHAVQTGWRRNTCLAQVACAVIWVCCLGLSAVDIQFRTVVQLQGHGRLVCLIQYSTESSDKWQLAMQLLNLILGFGLPLLVMLYCYIRIFRSLCSTSSRRQKRRSLRLIITLVMVFLVCWAPYNALKMTDSLLKLGLISQTCSLNHALDIGIVVTESLGLSHCAFNPLLYGFVGVKFRRELAQMCKALLGCVGLPRWTRSQGSSRRTTGSFSSVESENTSYFSVMA</sequence>
<dbReference type="Ensembl" id="ENSPNAT00000042230.1">
    <property type="protein sequence ID" value="ENSPNAP00000050695.1"/>
    <property type="gene ID" value="ENSPNAG00000034845.1"/>
</dbReference>
<dbReference type="PROSITE" id="PS50262">
    <property type="entry name" value="G_PROTEIN_RECEP_F1_2"/>
    <property type="match status" value="1"/>
</dbReference>
<dbReference type="InterPro" id="IPR000355">
    <property type="entry name" value="Chemokine_rcpt"/>
</dbReference>
<dbReference type="GO" id="GO:0060326">
    <property type="term" value="P:cell chemotaxis"/>
    <property type="evidence" value="ECO:0007669"/>
    <property type="project" value="TreeGrafter"/>
</dbReference>
<keyword evidence="6 10" id="KW-0472">Membrane</keyword>
<dbReference type="GO" id="GO:0007204">
    <property type="term" value="P:positive regulation of cytosolic calcium ion concentration"/>
    <property type="evidence" value="ECO:0007669"/>
    <property type="project" value="TreeGrafter"/>
</dbReference>